<organism evidence="4">
    <name type="scientific">Proteinivorax tanatarense</name>
    <dbReference type="NCBI Taxonomy" id="1260629"/>
    <lineage>
        <taxon>Bacteria</taxon>
        <taxon>Bacillati</taxon>
        <taxon>Bacillota</taxon>
        <taxon>Clostridia</taxon>
        <taxon>Eubacteriales</taxon>
        <taxon>Proteinivoracaceae</taxon>
        <taxon>Proteinivorax</taxon>
    </lineage>
</organism>
<dbReference type="PROSITE" id="PS50977">
    <property type="entry name" value="HTH_TETR_2"/>
    <property type="match status" value="1"/>
</dbReference>
<dbReference type="InterPro" id="IPR050624">
    <property type="entry name" value="HTH-type_Tx_Regulator"/>
</dbReference>
<dbReference type="EMBL" id="CP158367">
    <property type="protein sequence ID" value="XBX75403.1"/>
    <property type="molecule type" value="Genomic_DNA"/>
</dbReference>
<keyword evidence="1 2" id="KW-0238">DNA-binding</keyword>
<dbReference type="InterPro" id="IPR009057">
    <property type="entry name" value="Homeodomain-like_sf"/>
</dbReference>
<protein>
    <submittedName>
        <fullName evidence="4">TetR/AcrR family transcriptional regulator C-terminal domain-containing protein</fullName>
    </submittedName>
</protein>
<reference evidence="4" key="2">
    <citation type="submission" date="2024-06" db="EMBL/GenBank/DDBJ databases">
        <authorList>
            <person name="Petrova K.O."/>
            <person name="Toshchakov S.V."/>
            <person name="Boltjanskaja Y.V."/>
            <person name="Kevbrin V."/>
        </authorList>
    </citation>
    <scope>NUCLEOTIDE SEQUENCE</scope>
    <source>
        <strain evidence="4">Z-910T</strain>
    </source>
</reference>
<dbReference type="PANTHER" id="PTHR43479:SF7">
    <property type="entry name" value="TETR-FAMILY TRANSCRIPTIONAL REGULATOR"/>
    <property type="match status" value="1"/>
</dbReference>
<name>A0AAU7VNR7_9FIRM</name>
<dbReference type="RefSeq" id="WP_350344147.1">
    <property type="nucleotide sequence ID" value="NZ_CP158367.1"/>
</dbReference>
<dbReference type="InterPro" id="IPR001647">
    <property type="entry name" value="HTH_TetR"/>
</dbReference>
<dbReference type="PANTHER" id="PTHR43479">
    <property type="entry name" value="ACREF/ENVCD OPERON REPRESSOR-RELATED"/>
    <property type="match status" value="1"/>
</dbReference>
<gene>
    <name evidence="4" type="ORF">PRVXT_000524</name>
</gene>
<dbReference type="SUPFAM" id="SSF46689">
    <property type="entry name" value="Homeodomain-like"/>
    <property type="match status" value="1"/>
</dbReference>
<reference evidence="4" key="1">
    <citation type="journal article" date="2013" name="Extremophiles">
        <title>Proteinivorax tanatarense gen. nov., sp. nov., an anaerobic, haloalkaliphilic, proteolytic bacterium isolated from a decaying algal bloom, and proposal of Proteinivoraceae fam. nov.</title>
        <authorList>
            <person name="Kevbrin V."/>
            <person name="Boltyanskaya Y."/>
            <person name="Zhilina T."/>
            <person name="Kolganova T."/>
            <person name="Lavrentjeva E."/>
            <person name="Kuznetsov B."/>
        </authorList>
    </citation>
    <scope>NUCLEOTIDE SEQUENCE</scope>
    <source>
        <strain evidence="4">Z-910T</strain>
    </source>
</reference>
<proteinExistence type="predicted"/>
<dbReference type="Pfam" id="PF14278">
    <property type="entry name" value="TetR_C_8"/>
    <property type="match status" value="1"/>
</dbReference>
<dbReference type="AlphaFoldDB" id="A0AAU7VNR7"/>
<dbReference type="Pfam" id="PF00440">
    <property type="entry name" value="TetR_N"/>
    <property type="match status" value="1"/>
</dbReference>
<dbReference type="Gene3D" id="1.10.357.10">
    <property type="entry name" value="Tetracycline Repressor, domain 2"/>
    <property type="match status" value="1"/>
</dbReference>
<evidence type="ECO:0000313" key="4">
    <source>
        <dbReference type="EMBL" id="XBX75403.1"/>
    </source>
</evidence>
<evidence type="ECO:0000256" key="2">
    <source>
        <dbReference type="PROSITE-ProRule" id="PRU00335"/>
    </source>
</evidence>
<sequence>MTDLTKKALGQSLKSLLKKKTLDKITIKDIVSDCGVNRQTFYYHFQDIYDLLDWIFIVEATKEMEQRRKKNETWQQGLLRTFDYIECNKSFVINTYNSIGREHFEKYINKVIRQLLAEVVEQRSEGINVTYEDKNFIIDFYTYALLGVILNWLRQGTQENPKKIVDKLSKLIKGDVTRALEKFDKN</sequence>
<feature type="domain" description="HTH tetR-type" evidence="3">
    <location>
        <begin position="3"/>
        <end position="63"/>
    </location>
</feature>
<feature type="DNA-binding region" description="H-T-H motif" evidence="2">
    <location>
        <begin position="26"/>
        <end position="45"/>
    </location>
</feature>
<accession>A0AAU7VNR7</accession>
<evidence type="ECO:0000259" key="3">
    <source>
        <dbReference type="PROSITE" id="PS50977"/>
    </source>
</evidence>
<evidence type="ECO:0000256" key="1">
    <source>
        <dbReference type="ARBA" id="ARBA00023125"/>
    </source>
</evidence>
<dbReference type="GO" id="GO:0003677">
    <property type="term" value="F:DNA binding"/>
    <property type="evidence" value="ECO:0007669"/>
    <property type="project" value="UniProtKB-UniRule"/>
</dbReference>
<dbReference type="InterPro" id="IPR039532">
    <property type="entry name" value="TetR_C_Firmicutes"/>
</dbReference>